<organism evidence="2 3">
    <name type="scientific">Striga asiatica</name>
    <name type="common">Asiatic witchweed</name>
    <name type="synonym">Buchnera asiatica</name>
    <dbReference type="NCBI Taxonomy" id="4170"/>
    <lineage>
        <taxon>Eukaryota</taxon>
        <taxon>Viridiplantae</taxon>
        <taxon>Streptophyta</taxon>
        <taxon>Embryophyta</taxon>
        <taxon>Tracheophyta</taxon>
        <taxon>Spermatophyta</taxon>
        <taxon>Magnoliopsida</taxon>
        <taxon>eudicotyledons</taxon>
        <taxon>Gunneridae</taxon>
        <taxon>Pentapetalae</taxon>
        <taxon>asterids</taxon>
        <taxon>lamiids</taxon>
        <taxon>Lamiales</taxon>
        <taxon>Orobanchaceae</taxon>
        <taxon>Buchnereae</taxon>
        <taxon>Striga</taxon>
    </lineage>
</organism>
<name>A0A5A7P5C0_STRAF</name>
<evidence type="ECO:0000256" key="1">
    <source>
        <dbReference type="SAM" id="MobiDB-lite"/>
    </source>
</evidence>
<accession>A0A5A7P5C0</accession>
<protein>
    <submittedName>
        <fullName evidence="2">Slufate transporter 2</fullName>
    </submittedName>
</protein>
<dbReference type="Proteomes" id="UP000325081">
    <property type="component" value="Unassembled WGS sequence"/>
</dbReference>
<proteinExistence type="predicted"/>
<keyword evidence="3" id="KW-1185">Reference proteome</keyword>
<sequence length="148" mass="15915">MGSSSTDSRRSGNCEGRNLSGEKRRREAISMAPILTFSNGGMKFSSDPDTNGKFDVYRCIMAINFRRPKGFGGQTVHVQIPSTLDGASPKIYVAMAVSGISDGVKAGPDGGLRSPPSWWSGLSLQLAPFQSPLPSVLFAFFLLNDRIL</sequence>
<reference evidence="3" key="1">
    <citation type="journal article" date="2019" name="Curr. Biol.">
        <title>Genome Sequence of Striga asiatica Provides Insight into the Evolution of Plant Parasitism.</title>
        <authorList>
            <person name="Yoshida S."/>
            <person name="Kim S."/>
            <person name="Wafula E.K."/>
            <person name="Tanskanen J."/>
            <person name="Kim Y.M."/>
            <person name="Honaas L."/>
            <person name="Yang Z."/>
            <person name="Spallek T."/>
            <person name="Conn C.E."/>
            <person name="Ichihashi Y."/>
            <person name="Cheong K."/>
            <person name="Cui S."/>
            <person name="Der J.P."/>
            <person name="Gundlach H."/>
            <person name="Jiao Y."/>
            <person name="Hori C."/>
            <person name="Ishida J.K."/>
            <person name="Kasahara H."/>
            <person name="Kiba T."/>
            <person name="Kim M.S."/>
            <person name="Koo N."/>
            <person name="Laohavisit A."/>
            <person name="Lee Y.H."/>
            <person name="Lumba S."/>
            <person name="McCourt P."/>
            <person name="Mortimer J.C."/>
            <person name="Mutuku J.M."/>
            <person name="Nomura T."/>
            <person name="Sasaki-Sekimoto Y."/>
            <person name="Seto Y."/>
            <person name="Wang Y."/>
            <person name="Wakatake T."/>
            <person name="Sakakibara H."/>
            <person name="Demura T."/>
            <person name="Yamaguchi S."/>
            <person name="Yoneyama K."/>
            <person name="Manabe R.I."/>
            <person name="Nelson D.C."/>
            <person name="Schulman A.H."/>
            <person name="Timko M.P."/>
            <person name="dePamphilis C.W."/>
            <person name="Choi D."/>
            <person name="Shirasu K."/>
        </authorList>
    </citation>
    <scope>NUCLEOTIDE SEQUENCE [LARGE SCALE GENOMIC DNA]</scope>
    <source>
        <strain evidence="3">cv. UVA1</strain>
    </source>
</reference>
<evidence type="ECO:0000313" key="2">
    <source>
        <dbReference type="EMBL" id="GER27666.1"/>
    </source>
</evidence>
<dbReference type="EMBL" id="BKCP01002113">
    <property type="protein sequence ID" value="GER27666.1"/>
    <property type="molecule type" value="Genomic_DNA"/>
</dbReference>
<feature type="region of interest" description="Disordered" evidence="1">
    <location>
        <begin position="1"/>
        <end position="25"/>
    </location>
</feature>
<evidence type="ECO:0000313" key="3">
    <source>
        <dbReference type="Proteomes" id="UP000325081"/>
    </source>
</evidence>
<comment type="caution">
    <text evidence="2">The sequence shown here is derived from an EMBL/GenBank/DDBJ whole genome shotgun (WGS) entry which is preliminary data.</text>
</comment>
<dbReference type="AlphaFoldDB" id="A0A5A7P5C0"/>
<gene>
    <name evidence="2" type="ORF">STAS_03394</name>
</gene>